<gene>
    <name evidence="3" type="ORF">BLNAU_13837</name>
</gene>
<accession>A0ABQ9XLU0</accession>
<keyword evidence="4" id="KW-1185">Reference proteome</keyword>
<evidence type="ECO:0000256" key="1">
    <source>
        <dbReference type="SAM" id="MobiDB-lite"/>
    </source>
</evidence>
<sequence>MVPRLSLSNQRKIQKERRKGKGRNETARHLKVSVNTVSKYSHTLIVTDRPRVVNHKPQSHLYPNKTLKNVQLAIKNKTYSSAIQLKRDLKLPGSDRSFQRFLKANKIETLSKGYLPDLCLFDDEKTVRGRGPDKYYRSLSEKDTQRPESESRAHPIKLNIWGCVGVGFKSNLFITEENINGRIYTDALINGLTNAQMDPPLDTRVLLSDNAGWHKNKTELPRIELANISHKYLPPLSSDLNPIEHVWAMLTTKLYENFEVYDTIDSLRKAIVRCWKSIPQESIDNIVLSYGDRLLECYSHEGKMTKY</sequence>
<feature type="domain" description="Tc1-like transposase DDE" evidence="2">
    <location>
        <begin position="120"/>
        <end position="263"/>
    </location>
</feature>
<organism evidence="3 4">
    <name type="scientific">Blattamonas nauphoetae</name>
    <dbReference type="NCBI Taxonomy" id="2049346"/>
    <lineage>
        <taxon>Eukaryota</taxon>
        <taxon>Metamonada</taxon>
        <taxon>Preaxostyla</taxon>
        <taxon>Oxymonadida</taxon>
        <taxon>Blattamonas</taxon>
    </lineage>
</organism>
<dbReference type="EMBL" id="JARBJD010000122">
    <property type="protein sequence ID" value="KAK2951221.1"/>
    <property type="molecule type" value="Genomic_DNA"/>
</dbReference>
<reference evidence="3 4" key="1">
    <citation type="journal article" date="2022" name="bioRxiv">
        <title>Genomics of Preaxostyla Flagellates Illuminates Evolutionary Transitions and the Path Towards Mitochondrial Loss.</title>
        <authorList>
            <person name="Novak L.V.F."/>
            <person name="Treitli S.C."/>
            <person name="Pyrih J."/>
            <person name="Halakuc P."/>
            <person name="Pipaliya S.V."/>
            <person name="Vacek V."/>
            <person name="Brzon O."/>
            <person name="Soukal P."/>
            <person name="Eme L."/>
            <person name="Dacks J.B."/>
            <person name="Karnkowska A."/>
            <person name="Elias M."/>
            <person name="Hampl V."/>
        </authorList>
    </citation>
    <scope>NUCLEOTIDE SEQUENCE [LARGE SCALE GENOMIC DNA]</scope>
    <source>
        <strain evidence="3">NAU3</strain>
        <tissue evidence="3">Gut</tissue>
    </source>
</reference>
<dbReference type="Proteomes" id="UP001281761">
    <property type="component" value="Unassembled WGS sequence"/>
</dbReference>
<feature type="compositionally biased region" description="Polar residues" evidence="1">
    <location>
        <begin position="1"/>
        <end position="11"/>
    </location>
</feature>
<evidence type="ECO:0000313" key="3">
    <source>
        <dbReference type="EMBL" id="KAK2951221.1"/>
    </source>
</evidence>
<dbReference type="InterPro" id="IPR036397">
    <property type="entry name" value="RNaseH_sf"/>
</dbReference>
<feature type="region of interest" description="Disordered" evidence="1">
    <location>
        <begin position="1"/>
        <end position="27"/>
    </location>
</feature>
<proteinExistence type="predicted"/>
<dbReference type="Gene3D" id="3.30.420.10">
    <property type="entry name" value="Ribonuclease H-like superfamily/Ribonuclease H"/>
    <property type="match status" value="1"/>
</dbReference>
<evidence type="ECO:0000259" key="2">
    <source>
        <dbReference type="Pfam" id="PF13358"/>
    </source>
</evidence>
<name>A0ABQ9XLU0_9EUKA</name>
<dbReference type="Pfam" id="PF13358">
    <property type="entry name" value="DDE_3"/>
    <property type="match status" value="1"/>
</dbReference>
<dbReference type="InterPro" id="IPR038717">
    <property type="entry name" value="Tc1-like_DDE_dom"/>
</dbReference>
<feature type="compositionally biased region" description="Basic residues" evidence="1">
    <location>
        <begin position="12"/>
        <end position="21"/>
    </location>
</feature>
<evidence type="ECO:0000313" key="4">
    <source>
        <dbReference type="Proteomes" id="UP001281761"/>
    </source>
</evidence>
<comment type="caution">
    <text evidence="3">The sequence shown here is derived from an EMBL/GenBank/DDBJ whole genome shotgun (WGS) entry which is preliminary data.</text>
</comment>
<protein>
    <recommendedName>
        <fullName evidence="2">Tc1-like transposase DDE domain-containing protein</fullName>
    </recommendedName>
</protein>